<evidence type="ECO:0000313" key="2">
    <source>
        <dbReference type="EMBL" id="OGG33375.1"/>
    </source>
</evidence>
<gene>
    <name evidence="2" type="ORF">A2968_01110</name>
</gene>
<sequence length="244" mass="26859">MFRTITYSVLLIPFYLIFYQAGILAQEMKSEKYTIEGSNFNISSGISVSDNFRLTDLVGNAQAQIFTAKGFYRQSGFKNSAAVSAFTFSISPLSLNFDKPTPGKPQEKTLQFNISNSNLIGFNITAEQNQPLITSGGTEIPDTLCNGAFNKICTSNQASAWTINRAYGFGYRISGDSKPADFKKSTYYRPLPSRSKKESPQIVLSSVDRNASEGAEMIFKLNFSPKQPAGIYNNVVHFTAIPGI</sequence>
<name>A0A1F6B8X9_9BACT</name>
<dbReference type="AlphaFoldDB" id="A0A1F6B8X9"/>
<proteinExistence type="predicted"/>
<keyword evidence="1" id="KW-1133">Transmembrane helix</keyword>
<evidence type="ECO:0000256" key="1">
    <source>
        <dbReference type="SAM" id="Phobius"/>
    </source>
</evidence>
<protein>
    <submittedName>
        <fullName evidence="2">Uncharacterized protein</fullName>
    </submittedName>
</protein>
<keyword evidence="1" id="KW-0472">Membrane</keyword>
<organism evidence="2 3">
    <name type="scientific">Candidatus Gottesmanbacteria bacterium RIFCSPLOWO2_01_FULL_42_22</name>
    <dbReference type="NCBI Taxonomy" id="1798391"/>
    <lineage>
        <taxon>Bacteria</taxon>
        <taxon>Candidatus Gottesmaniibacteriota</taxon>
    </lineage>
</organism>
<accession>A0A1F6B8X9</accession>
<evidence type="ECO:0000313" key="3">
    <source>
        <dbReference type="Proteomes" id="UP000176228"/>
    </source>
</evidence>
<dbReference type="Proteomes" id="UP000176228">
    <property type="component" value="Unassembled WGS sequence"/>
</dbReference>
<dbReference type="STRING" id="1798391.A2968_01110"/>
<keyword evidence="1" id="KW-0812">Transmembrane</keyword>
<reference evidence="2 3" key="1">
    <citation type="journal article" date="2016" name="Nat. Commun.">
        <title>Thousands of microbial genomes shed light on interconnected biogeochemical processes in an aquifer system.</title>
        <authorList>
            <person name="Anantharaman K."/>
            <person name="Brown C.T."/>
            <person name="Hug L.A."/>
            <person name="Sharon I."/>
            <person name="Castelle C.J."/>
            <person name="Probst A.J."/>
            <person name="Thomas B.C."/>
            <person name="Singh A."/>
            <person name="Wilkins M.J."/>
            <person name="Karaoz U."/>
            <person name="Brodie E.L."/>
            <person name="Williams K.H."/>
            <person name="Hubbard S.S."/>
            <person name="Banfield J.F."/>
        </authorList>
    </citation>
    <scope>NUCLEOTIDE SEQUENCE [LARGE SCALE GENOMIC DNA]</scope>
</reference>
<dbReference type="EMBL" id="MFJU01000041">
    <property type="protein sequence ID" value="OGG33375.1"/>
    <property type="molecule type" value="Genomic_DNA"/>
</dbReference>
<comment type="caution">
    <text evidence="2">The sequence shown here is derived from an EMBL/GenBank/DDBJ whole genome shotgun (WGS) entry which is preliminary data.</text>
</comment>
<feature type="transmembrane region" description="Helical" evidence="1">
    <location>
        <begin position="6"/>
        <end position="25"/>
    </location>
</feature>